<proteinExistence type="predicted"/>
<dbReference type="Pfam" id="PF10370">
    <property type="entry name" value="Rv2993c-like_N"/>
    <property type="match status" value="1"/>
</dbReference>
<dbReference type="InterPro" id="IPR011234">
    <property type="entry name" value="Fumarylacetoacetase-like_C"/>
</dbReference>
<evidence type="ECO:0000313" key="5">
    <source>
        <dbReference type="Proteomes" id="UP000268908"/>
    </source>
</evidence>
<dbReference type="SUPFAM" id="SSF56529">
    <property type="entry name" value="FAH"/>
    <property type="match status" value="1"/>
</dbReference>
<sequence length="255" mass="27850">MSHWLRCEHAGRALFGELVGDRVRVHAGELFGAKAPTGEELPLAEVRLLTPCQPGKLLGLWNNFHERAAVEKLTRPAHPLYFVKTDNCYLAGDQDIRRPTGYDGPVVFEGELGVVIGSECRNVAEDEAERHIFGYTCVNDVTARAVLKSDPSFPQWVRAKSFDTFGVFGPVIATSIAVDGLRVRTAVDGVEKQNYPVADMFFSPRQIVSRISQDMTLRPGDIIACGTSVGTDAMAAGCSVEVRIDGIGALRSRFI</sequence>
<name>A0A497XEU5_9PROT</name>
<evidence type="ECO:0000256" key="1">
    <source>
        <dbReference type="ARBA" id="ARBA00022723"/>
    </source>
</evidence>
<keyword evidence="5" id="KW-1185">Reference proteome</keyword>
<dbReference type="RefSeq" id="WP_121240936.1">
    <property type="nucleotide sequence ID" value="NZ_BHVV01000006.1"/>
</dbReference>
<dbReference type="OrthoDB" id="9805307at2"/>
<feature type="domain" description="Rv2993c-like N-terminal" evidence="3">
    <location>
        <begin position="3"/>
        <end position="51"/>
    </location>
</feature>
<gene>
    <name evidence="4" type="ORF">DFR35_1341</name>
</gene>
<reference evidence="4 5" key="1">
    <citation type="submission" date="2018-10" db="EMBL/GenBank/DDBJ databases">
        <title>Genomic Encyclopedia of Type Strains, Phase IV (KMG-IV): sequencing the most valuable type-strain genomes for metagenomic binning, comparative biology and taxonomic classification.</title>
        <authorList>
            <person name="Goeker M."/>
        </authorList>
    </citation>
    <scope>NUCLEOTIDE SEQUENCE [LARGE SCALE GENOMIC DNA]</scope>
    <source>
        <strain evidence="4 5">DSM 26916</strain>
    </source>
</reference>
<dbReference type="PANTHER" id="PTHR11820">
    <property type="entry name" value="ACYLPYRUVASE"/>
    <property type="match status" value="1"/>
</dbReference>
<comment type="caution">
    <text evidence="4">The sequence shown here is derived from an EMBL/GenBank/DDBJ whole genome shotgun (WGS) entry which is preliminary data.</text>
</comment>
<dbReference type="Pfam" id="PF01557">
    <property type="entry name" value="FAA_hydrolase"/>
    <property type="match status" value="1"/>
</dbReference>
<accession>A0A497XEU5</accession>
<evidence type="ECO:0000259" key="2">
    <source>
        <dbReference type="Pfam" id="PF01557"/>
    </source>
</evidence>
<evidence type="ECO:0000259" key="3">
    <source>
        <dbReference type="Pfam" id="PF10370"/>
    </source>
</evidence>
<dbReference type="EMBL" id="RCCI01000005">
    <property type="protein sequence ID" value="RLJ64697.1"/>
    <property type="molecule type" value="Genomic_DNA"/>
</dbReference>
<dbReference type="GO" id="GO:0046872">
    <property type="term" value="F:metal ion binding"/>
    <property type="evidence" value="ECO:0007669"/>
    <property type="project" value="UniProtKB-KW"/>
</dbReference>
<feature type="domain" description="Fumarylacetoacetase-like C-terminal" evidence="2">
    <location>
        <begin position="68"/>
        <end position="254"/>
    </location>
</feature>
<dbReference type="Gene3D" id="3.90.850.10">
    <property type="entry name" value="Fumarylacetoacetase-like, C-terminal domain"/>
    <property type="match status" value="1"/>
</dbReference>
<organism evidence="4 5">
    <name type="scientific">Sulfurisoma sediminicola</name>
    <dbReference type="NCBI Taxonomy" id="1381557"/>
    <lineage>
        <taxon>Bacteria</taxon>
        <taxon>Pseudomonadati</taxon>
        <taxon>Pseudomonadota</taxon>
        <taxon>Betaproteobacteria</taxon>
        <taxon>Nitrosomonadales</taxon>
        <taxon>Sterolibacteriaceae</taxon>
        <taxon>Sulfurisoma</taxon>
    </lineage>
</organism>
<keyword evidence="1" id="KW-0479">Metal-binding</keyword>
<dbReference type="InterPro" id="IPR036663">
    <property type="entry name" value="Fumarylacetoacetase_C_sf"/>
</dbReference>
<dbReference type="InterPro" id="IPR018833">
    <property type="entry name" value="Rv2993c-like_N"/>
</dbReference>
<dbReference type="Proteomes" id="UP000268908">
    <property type="component" value="Unassembled WGS sequence"/>
</dbReference>
<protein>
    <submittedName>
        <fullName evidence="4">2-keto-4-pentenoate hydratase/2-oxohepta-3-ene-1,7-dioic acid hydratase in catechol pathway</fullName>
    </submittedName>
</protein>
<dbReference type="GO" id="GO:0018773">
    <property type="term" value="F:acetylpyruvate hydrolase activity"/>
    <property type="evidence" value="ECO:0007669"/>
    <property type="project" value="TreeGrafter"/>
</dbReference>
<dbReference type="PANTHER" id="PTHR11820:SF7">
    <property type="entry name" value="ACYLPYRUVASE FAHD1, MITOCHONDRIAL"/>
    <property type="match status" value="1"/>
</dbReference>
<evidence type="ECO:0000313" key="4">
    <source>
        <dbReference type="EMBL" id="RLJ64697.1"/>
    </source>
</evidence>
<dbReference type="AlphaFoldDB" id="A0A497XEU5"/>